<name>A0AB34GST4_ESCRO</name>
<comment type="caution">
    <text evidence="2">The sequence shown here is derived from an EMBL/GenBank/DDBJ whole genome shotgun (WGS) entry which is preliminary data.</text>
</comment>
<dbReference type="EMBL" id="JAIQCJ010002108">
    <property type="protein sequence ID" value="KAJ8782536.1"/>
    <property type="molecule type" value="Genomic_DNA"/>
</dbReference>
<sequence length="298" mass="29966">MYGEPPGKLAALGGVRLGLAPSVQAEPARPAAPQPGPITGSRESLRCFALTCFSPEHCSHGPECGCARVVNAADRDPGQGRGPACVTACPAPPPPGRPNSTPREGGADKGSGAARSAPDRLRHHALGPDVVPSDCPLSLAASATPPRVSGQRSRVEPAEGAPALLTHRSPQRRARAQPGTPRHVTARAGASREAGPARGTGVGREVAPAREGLSGTGHVTGVQAPPAAPPLAGASRLTGGGRPGPTLPRAPQPGLGHEARGLRPASARGGFPDRRWGEGPGFLLPRRGATALPHGAPP</sequence>
<evidence type="ECO:0000256" key="1">
    <source>
        <dbReference type="SAM" id="MobiDB-lite"/>
    </source>
</evidence>
<feature type="region of interest" description="Disordered" evidence="1">
    <location>
        <begin position="75"/>
        <end position="298"/>
    </location>
</feature>
<dbReference type="Proteomes" id="UP001159641">
    <property type="component" value="Unassembled WGS sequence"/>
</dbReference>
<gene>
    <name evidence="2" type="ORF">J1605_010060</name>
</gene>
<dbReference type="AlphaFoldDB" id="A0AB34GST4"/>
<evidence type="ECO:0000313" key="3">
    <source>
        <dbReference type="Proteomes" id="UP001159641"/>
    </source>
</evidence>
<reference evidence="2 3" key="1">
    <citation type="submission" date="2022-11" db="EMBL/GenBank/DDBJ databases">
        <title>Whole genome sequence of Eschrichtius robustus ER-17-0199.</title>
        <authorList>
            <person name="Bruniche-Olsen A."/>
            <person name="Black A.N."/>
            <person name="Fields C.J."/>
            <person name="Walden K."/>
            <person name="Dewoody J.A."/>
        </authorList>
    </citation>
    <scope>NUCLEOTIDE SEQUENCE [LARGE SCALE GENOMIC DNA]</scope>
    <source>
        <strain evidence="2">ER-17-0199</strain>
        <tissue evidence="2">Blubber</tissue>
    </source>
</reference>
<protein>
    <submittedName>
        <fullName evidence="2">Uncharacterized protein</fullName>
    </submittedName>
</protein>
<organism evidence="2 3">
    <name type="scientific">Eschrichtius robustus</name>
    <name type="common">California gray whale</name>
    <name type="synonym">Eschrichtius gibbosus</name>
    <dbReference type="NCBI Taxonomy" id="9764"/>
    <lineage>
        <taxon>Eukaryota</taxon>
        <taxon>Metazoa</taxon>
        <taxon>Chordata</taxon>
        <taxon>Craniata</taxon>
        <taxon>Vertebrata</taxon>
        <taxon>Euteleostomi</taxon>
        <taxon>Mammalia</taxon>
        <taxon>Eutheria</taxon>
        <taxon>Laurasiatheria</taxon>
        <taxon>Artiodactyla</taxon>
        <taxon>Whippomorpha</taxon>
        <taxon>Cetacea</taxon>
        <taxon>Mysticeti</taxon>
        <taxon>Eschrichtiidae</taxon>
        <taxon>Eschrichtius</taxon>
    </lineage>
</organism>
<proteinExistence type="predicted"/>
<accession>A0AB34GST4</accession>
<keyword evidence="3" id="KW-1185">Reference proteome</keyword>
<evidence type="ECO:0000313" key="2">
    <source>
        <dbReference type="EMBL" id="KAJ8782536.1"/>
    </source>
</evidence>